<dbReference type="PANTHER" id="PTHR36444">
    <property type="entry name" value="TRANSCRIPTIONAL REGULATOR PROTEIN YOBU-RELATED"/>
    <property type="match status" value="1"/>
</dbReference>
<dbReference type="EMBL" id="CP001102">
    <property type="protein sequence ID" value="ACP21108.1"/>
    <property type="molecule type" value="Genomic_DNA"/>
</dbReference>
<dbReference type="SMART" id="SM00871">
    <property type="entry name" value="AraC_E_bind"/>
    <property type="match status" value="1"/>
</dbReference>
<dbReference type="Gene3D" id="3.20.80.10">
    <property type="entry name" value="Regulatory factor, effector binding domain"/>
    <property type="match status" value="1"/>
</dbReference>
<evidence type="ECO:0000313" key="3">
    <source>
        <dbReference type="Proteomes" id="UP000001227"/>
    </source>
</evidence>
<dbReference type="InterPro" id="IPR053182">
    <property type="entry name" value="YobU-like_regulator"/>
</dbReference>
<dbReference type="InterPro" id="IPR010499">
    <property type="entry name" value="AraC_E-bd"/>
</dbReference>
<organism evidence="2 3">
    <name type="scientific">Amoebophilus asiaticus (strain 5a2)</name>
    <dbReference type="NCBI Taxonomy" id="452471"/>
    <lineage>
        <taxon>Bacteria</taxon>
        <taxon>Pseudomonadati</taxon>
        <taxon>Bacteroidota</taxon>
        <taxon>Cytophagia</taxon>
        <taxon>Cytophagales</taxon>
        <taxon>Amoebophilaceae</taxon>
        <taxon>Candidatus Amoebophilus</taxon>
    </lineage>
</organism>
<accession>C3L467</accession>
<reference evidence="2 3" key="1">
    <citation type="journal article" date="2010" name="J. Bacteriol.">
        <title>The genome of the amoeba symbiont 'Candidatus Amoebophilus asiaticus' reveals common mechanisms for host cell interaction among amoeba-associated bacteria.</title>
        <authorList>
            <person name="Schmitz-Esser S."/>
            <person name="Tischler P."/>
            <person name="Arnold R."/>
            <person name="Montanaro J."/>
            <person name="Wagner M."/>
            <person name="Rattei T."/>
            <person name="Horn M."/>
        </authorList>
    </citation>
    <scope>NUCLEOTIDE SEQUENCE [LARGE SCALE GENOMIC DNA]</scope>
    <source>
        <strain evidence="2 3">5a2</strain>
    </source>
</reference>
<name>C3L467_AMOA5</name>
<dbReference type="InterPro" id="IPR029441">
    <property type="entry name" value="Cass2"/>
</dbReference>
<evidence type="ECO:0000313" key="2">
    <source>
        <dbReference type="EMBL" id="ACP21108.1"/>
    </source>
</evidence>
<proteinExistence type="predicted"/>
<evidence type="ECO:0000259" key="1">
    <source>
        <dbReference type="SMART" id="SM00871"/>
    </source>
</evidence>
<dbReference type="SUPFAM" id="SSF55136">
    <property type="entry name" value="Probable bacterial effector-binding domain"/>
    <property type="match status" value="1"/>
</dbReference>
<dbReference type="PANTHER" id="PTHR36444:SF2">
    <property type="entry name" value="TRANSCRIPTIONAL REGULATOR PROTEIN YOBU-RELATED"/>
    <property type="match status" value="1"/>
</dbReference>
<dbReference type="STRING" id="452471.Aasi_1875"/>
<protein>
    <recommendedName>
        <fullName evidence="1">AraC effector-binding domain-containing protein</fullName>
    </recommendedName>
</protein>
<dbReference type="Pfam" id="PF14526">
    <property type="entry name" value="Cass2"/>
    <property type="match status" value="1"/>
</dbReference>
<dbReference type="HOGENOM" id="CLU_106591_1_0_10"/>
<dbReference type="KEGG" id="aas:Aasi_1875"/>
<feature type="domain" description="AraC effector-binding" evidence="1">
    <location>
        <begin position="1"/>
        <end position="153"/>
    </location>
</feature>
<dbReference type="Proteomes" id="UP000001227">
    <property type="component" value="Chromosome"/>
</dbReference>
<dbReference type="InterPro" id="IPR011256">
    <property type="entry name" value="Reg_factor_effector_dom_sf"/>
</dbReference>
<keyword evidence="3" id="KW-1185">Reference proteome</keyword>
<dbReference type="AlphaFoldDB" id="C3L467"/>
<sequence length="154" mass="17532">MLPAIKLVGISCRTNNLAEMEPATAKIGATIQKYVALSTKIKHDKPSTTYCVYTNYESDFRGDYTYFIGKEVAEFNNIPAEFDTLIIPAQNYTKFTTEPGSMPMVCIEMWKKIWNMNSEELGGPRKYLADFEIYDQRATNPEHAVLDVYIGINH</sequence>
<dbReference type="eggNOG" id="COG3708">
    <property type="taxonomic scope" value="Bacteria"/>
</dbReference>
<gene>
    <name evidence="2" type="ordered locus">Aasi_1875</name>
</gene>